<dbReference type="EMBL" id="SGPL01000064">
    <property type="protein sequence ID" value="THH18772.1"/>
    <property type="molecule type" value="Genomic_DNA"/>
</dbReference>
<reference evidence="2 3" key="1">
    <citation type="submission" date="2019-02" db="EMBL/GenBank/DDBJ databases">
        <title>Genome sequencing of the rare red list fungi Bondarzewia mesenterica.</title>
        <authorList>
            <person name="Buettner E."/>
            <person name="Kellner H."/>
        </authorList>
    </citation>
    <scope>NUCLEOTIDE SEQUENCE [LARGE SCALE GENOMIC DNA]</scope>
    <source>
        <strain evidence="2 3">DSM 108281</strain>
    </source>
</reference>
<feature type="compositionally biased region" description="Basic and acidic residues" evidence="1">
    <location>
        <begin position="360"/>
        <end position="371"/>
    </location>
</feature>
<protein>
    <submittedName>
        <fullName evidence="2">Uncharacterized protein</fullName>
    </submittedName>
</protein>
<dbReference type="Proteomes" id="UP000310158">
    <property type="component" value="Unassembled WGS sequence"/>
</dbReference>
<sequence>MSSPDSVRARRIARDVVLNARKKGPVSFVFCFHGKLTSPAFLQELVNIMSLEPGSLDDKEYRMIIRKAIDEAQAVELPQEGTEVKDDSSAEKKWSRKSTDADGEILSRNSKTVFSSQKHALVKFFPRHIVIFHSDGDEEMAPPFSKMMELDIKEVDDGEKPAPRGETTKSRSARASREEPAAYKNPQITAVAARVAPDGLDIITTVDFSDGTKFEESRCCLGRLHEHHLTSPKLPSMSNSRCAHGQYISVVEVETDMGARVHTRDEFDAEQPTLDFARRLSRMFWESPFEPAAGKVAHDARVGAARVADSPGATGKNEDENEDTKGRKGSRYVDMSTPLYLDQPVQAPGDPPSTPPPFTERYRAGFRGHPDDADDPDIEAEFLTSTPKC</sequence>
<organism evidence="2 3">
    <name type="scientific">Bondarzewia mesenterica</name>
    <dbReference type="NCBI Taxonomy" id="1095465"/>
    <lineage>
        <taxon>Eukaryota</taxon>
        <taxon>Fungi</taxon>
        <taxon>Dikarya</taxon>
        <taxon>Basidiomycota</taxon>
        <taxon>Agaricomycotina</taxon>
        <taxon>Agaricomycetes</taxon>
        <taxon>Russulales</taxon>
        <taxon>Bondarzewiaceae</taxon>
        <taxon>Bondarzewia</taxon>
    </lineage>
</organism>
<dbReference type="AlphaFoldDB" id="A0A4S4M1D6"/>
<evidence type="ECO:0000256" key="1">
    <source>
        <dbReference type="SAM" id="MobiDB-lite"/>
    </source>
</evidence>
<feature type="region of interest" description="Disordered" evidence="1">
    <location>
        <begin position="304"/>
        <end position="389"/>
    </location>
</feature>
<proteinExistence type="predicted"/>
<evidence type="ECO:0000313" key="3">
    <source>
        <dbReference type="Proteomes" id="UP000310158"/>
    </source>
</evidence>
<feature type="region of interest" description="Disordered" evidence="1">
    <location>
        <begin position="154"/>
        <end position="183"/>
    </location>
</feature>
<gene>
    <name evidence="2" type="ORF">EW146_g2275</name>
</gene>
<keyword evidence="3" id="KW-1185">Reference proteome</keyword>
<feature type="compositionally biased region" description="Basic and acidic residues" evidence="1">
    <location>
        <begin position="154"/>
        <end position="181"/>
    </location>
</feature>
<name>A0A4S4M1D6_9AGAM</name>
<feature type="region of interest" description="Disordered" evidence="1">
    <location>
        <begin position="77"/>
        <end position="101"/>
    </location>
</feature>
<evidence type="ECO:0000313" key="2">
    <source>
        <dbReference type="EMBL" id="THH18772.1"/>
    </source>
</evidence>
<comment type="caution">
    <text evidence="2">The sequence shown here is derived from an EMBL/GenBank/DDBJ whole genome shotgun (WGS) entry which is preliminary data.</text>
</comment>
<feature type="compositionally biased region" description="Basic and acidic residues" evidence="1">
    <location>
        <begin position="82"/>
        <end position="100"/>
    </location>
</feature>
<feature type="compositionally biased region" description="Pro residues" evidence="1">
    <location>
        <begin position="349"/>
        <end position="358"/>
    </location>
</feature>
<accession>A0A4S4M1D6</accession>